<organism evidence="2 3">
    <name type="scientific">Linum trigynum</name>
    <dbReference type="NCBI Taxonomy" id="586398"/>
    <lineage>
        <taxon>Eukaryota</taxon>
        <taxon>Viridiplantae</taxon>
        <taxon>Streptophyta</taxon>
        <taxon>Embryophyta</taxon>
        <taxon>Tracheophyta</taxon>
        <taxon>Spermatophyta</taxon>
        <taxon>Magnoliopsida</taxon>
        <taxon>eudicotyledons</taxon>
        <taxon>Gunneridae</taxon>
        <taxon>Pentapetalae</taxon>
        <taxon>rosids</taxon>
        <taxon>fabids</taxon>
        <taxon>Malpighiales</taxon>
        <taxon>Linaceae</taxon>
        <taxon>Linum</taxon>
    </lineage>
</organism>
<evidence type="ECO:0000256" key="1">
    <source>
        <dbReference type="SAM" id="MobiDB-lite"/>
    </source>
</evidence>
<keyword evidence="3" id="KW-1185">Reference proteome</keyword>
<dbReference type="Proteomes" id="UP001497516">
    <property type="component" value="Chromosome 5"/>
</dbReference>
<evidence type="ECO:0000313" key="3">
    <source>
        <dbReference type="Proteomes" id="UP001497516"/>
    </source>
</evidence>
<feature type="region of interest" description="Disordered" evidence="1">
    <location>
        <begin position="92"/>
        <end position="128"/>
    </location>
</feature>
<protein>
    <submittedName>
        <fullName evidence="2">Uncharacterized protein</fullName>
    </submittedName>
</protein>
<sequence>MEIPIQATDTTPLGEKTTLRPSPAMPAPTRANHVSPTHVFNASQAQPTAATTVAKTSGKPEMAEVPSDGLVDVQVTHATSLEVLMDISRTPLGQPFNMEPKPLQNQPVATGDLPLTDSLNMGDTRQPP</sequence>
<dbReference type="EMBL" id="OZ034818">
    <property type="protein sequence ID" value="CAL1389454.1"/>
    <property type="molecule type" value="Genomic_DNA"/>
</dbReference>
<feature type="region of interest" description="Disordered" evidence="1">
    <location>
        <begin position="1"/>
        <end position="34"/>
    </location>
</feature>
<name>A0AAV2EUF0_9ROSI</name>
<feature type="compositionally biased region" description="Polar residues" evidence="1">
    <location>
        <begin position="117"/>
        <end position="128"/>
    </location>
</feature>
<proteinExistence type="predicted"/>
<accession>A0AAV2EUF0</accession>
<evidence type="ECO:0000313" key="2">
    <source>
        <dbReference type="EMBL" id="CAL1389454.1"/>
    </source>
</evidence>
<gene>
    <name evidence="2" type="ORF">LTRI10_LOCUS30308</name>
</gene>
<reference evidence="2 3" key="1">
    <citation type="submission" date="2024-04" db="EMBL/GenBank/DDBJ databases">
        <authorList>
            <person name="Fracassetti M."/>
        </authorList>
    </citation>
    <scope>NUCLEOTIDE SEQUENCE [LARGE SCALE GENOMIC DNA]</scope>
</reference>
<dbReference type="AlphaFoldDB" id="A0AAV2EUF0"/>